<feature type="transmembrane region" description="Helical" evidence="7">
    <location>
        <begin position="394"/>
        <end position="412"/>
    </location>
</feature>
<keyword evidence="5 9" id="KW-0808">Transferase</keyword>
<proteinExistence type="predicted"/>
<dbReference type="PANTHER" id="PTHR45871">
    <property type="entry name" value="N-ACETYLGLUCOSAMINYL-PHOSPHATIDYLINOSITOL BIOSYNTHETIC PROTEIN"/>
    <property type="match status" value="1"/>
</dbReference>
<evidence type="ECO:0000256" key="5">
    <source>
        <dbReference type="ARBA" id="ARBA00022679"/>
    </source>
</evidence>
<keyword evidence="10" id="KW-1185">Reference proteome</keyword>
<evidence type="ECO:0000256" key="2">
    <source>
        <dbReference type="ARBA" id="ARBA00012420"/>
    </source>
</evidence>
<dbReference type="STRING" id="48709.A0A1D2NHX1"/>
<reference evidence="9 10" key="1">
    <citation type="journal article" date="2016" name="Genome Biol. Evol.">
        <title>Gene Family Evolution Reflects Adaptation to Soil Environmental Stressors in the Genome of the Collembolan Orchesella cincta.</title>
        <authorList>
            <person name="Faddeeva-Vakhrusheva A."/>
            <person name="Derks M.F."/>
            <person name="Anvar S.Y."/>
            <person name="Agamennone V."/>
            <person name="Suring W."/>
            <person name="Smit S."/>
            <person name="van Straalen N.M."/>
            <person name="Roelofs D."/>
        </authorList>
    </citation>
    <scope>NUCLEOTIDE SEQUENCE [LARGE SCALE GENOMIC DNA]</scope>
    <source>
        <tissue evidence="9">Mixed pool</tissue>
    </source>
</reference>
<comment type="pathway">
    <text evidence="1">Glycolipid biosynthesis; glycosylphosphatidylinositol-anchor biosynthesis.</text>
</comment>
<dbReference type="OrthoDB" id="734129at2759"/>
<dbReference type="InterPro" id="IPR013234">
    <property type="entry name" value="PIGA_GPI_anchor_biosynthesis"/>
</dbReference>
<evidence type="ECO:0000256" key="3">
    <source>
        <dbReference type="ARBA" id="ARBA00022502"/>
    </source>
</evidence>
<keyword evidence="3" id="KW-0337">GPI-anchor biosynthesis</keyword>
<dbReference type="GO" id="GO:0017176">
    <property type="term" value="F:phosphatidylinositol N-acetylglucosaminyltransferase activity"/>
    <property type="evidence" value="ECO:0007669"/>
    <property type="project" value="UniProtKB-EC"/>
</dbReference>
<dbReference type="PANTHER" id="PTHR45871:SF1">
    <property type="entry name" value="PHOSPHATIDYLINOSITOL N-ACETYLGLUCOSAMINYLTRANSFERASE SUBUNIT A"/>
    <property type="match status" value="1"/>
</dbReference>
<dbReference type="EC" id="2.4.1.198" evidence="2"/>
<organism evidence="9 10">
    <name type="scientific">Orchesella cincta</name>
    <name type="common">Springtail</name>
    <name type="synonym">Podura cincta</name>
    <dbReference type="NCBI Taxonomy" id="48709"/>
    <lineage>
        <taxon>Eukaryota</taxon>
        <taxon>Metazoa</taxon>
        <taxon>Ecdysozoa</taxon>
        <taxon>Arthropoda</taxon>
        <taxon>Hexapoda</taxon>
        <taxon>Collembola</taxon>
        <taxon>Entomobryomorpha</taxon>
        <taxon>Entomobryoidea</taxon>
        <taxon>Orchesellidae</taxon>
        <taxon>Orchesellinae</taxon>
        <taxon>Orchesella</taxon>
    </lineage>
</organism>
<keyword evidence="7" id="KW-0812">Transmembrane</keyword>
<dbReference type="FunFam" id="3.40.50.2000:FF:000026">
    <property type="entry name" value="Phosphatidylinositol N-acetylglucosaminyltransferase subunit A"/>
    <property type="match status" value="1"/>
</dbReference>
<dbReference type="Pfam" id="PF13692">
    <property type="entry name" value="Glyco_trans_1_4"/>
    <property type="match status" value="1"/>
</dbReference>
<dbReference type="OMA" id="SHFWMSG"/>
<dbReference type="Proteomes" id="UP000094527">
    <property type="component" value="Unassembled WGS sequence"/>
</dbReference>
<protein>
    <recommendedName>
        <fullName evidence="2">phosphatidylinositol N-acetylglucosaminyltransferase</fullName>
        <ecNumber evidence="2">2.4.1.198</ecNumber>
    </recommendedName>
    <alternativeName>
        <fullName evidence="6">GlcNAc-PI synthesis protein</fullName>
    </alternativeName>
</protein>
<keyword evidence="4 9" id="KW-0328">Glycosyltransferase</keyword>
<evidence type="ECO:0000313" key="9">
    <source>
        <dbReference type="EMBL" id="ODN04576.1"/>
    </source>
</evidence>
<gene>
    <name evidence="9" type="ORF">Ocin01_02085</name>
</gene>
<dbReference type="Gene3D" id="3.40.50.2000">
    <property type="entry name" value="Glycogen Phosphorylase B"/>
    <property type="match status" value="2"/>
</dbReference>
<evidence type="ECO:0000259" key="8">
    <source>
        <dbReference type="Pfam" id="PF08288"/>
    </source>
</evidence>
<evidence type="ECO:0000256" key="4">
    <source>
        <dbReference type="ARBA" id="ARBA00022676"/>
    </source>
</evidence>
<dbReference type="GO" id="GO:0000506">
    <property type="term" value="C:glycosylphosphatidylinositol-N-acetylglucosaminyltransferase (GPI-GnT) complex"/>
    <property type="evidence" value="ECO:0007669"/>
    <property type="project" value="TreeGrafter"/>
</dbReference>
<feature type="domain" description="PIGA GPI anchor biosynthesis" evidence="8">
    <location>
        <begin position="42"/>
        <end position="131"/>
    </location>
</feature>
<sequence length="439" mass="49087">MVHTVCMVSDFFYPNVGGIEEHIYNLSQCLIERGHKIVVVTHTYGDRKGVRWMTNGLKVYYVPAQVFYNGAILPNMVTLIPILREILIREEIEIVHGHGAFSSLAHDALFVGKLLGLKTVFTDHSLFGFADASAIITNRFLEISLADVNHSICVSHTGKANTVLRAKIKGKDVSVIPNAVDMSMFKPIKPGEIGPPEDRVIIIILSRLVYRKGVDLMSGIIPIIIEKYDDVDFLIGGDGPKRLQLEELKERYVHRVRLVGKIDHALVRDFFIQGHIFLNTSLTEAYCMAIVEAAASGLKVVSTRVGGVPEVLPPGLITLANPNVGALVEELDIVIDQVRRGDLPDPWEAHAIISSLYNWRDVARRSEAVYDGIVNAIILTDSQRMRRYLKFGRIVGPLFCLVLGLARIIMWMCERVVPRHLIDTVKSYPVKATYKMKTL</sequence>
<evidence type="ECO:0000313" key="10">
    <source>
        <dbReference type="Proteomes" id="UP000094527"/>
    </source>
</evidence>
<keyword evidence="7" id="KW-0472">Membrane</keyword>
<dbReference type="SUPFAM" id="SSF53756">
    <property type="entry name" value="UDP-Glycosyltransferase/glycogen phosphorylase"/>
    <property type="match status" value="1"/>
</dbReference>
<dbReference type="GO" id="GO:0006506">
    <property type="term" value="P:GPI anchor biosynthetic process"/>
    <property type="evidence" value="ECO:0007669"/>
    <property type="project" value="UniProtKB-KW"/>
</dbReference>
<keyword evidence="7" id="KW-1133">Transmembrane helix</keyword>
<comment type="caution">
    <text evidence="9">The sequence shown here is derived from an EMBL/GenBank/DDBJ whole genome shotgun (WGS) entry which is preliminary data.</text>
</comment>
<evidence type="ECO:0000256" key="1">
    <source>
        <dbReference type="ARBA" id="ARBA00004687"/>
    </source>
</evidence>
<accession>A0A1D2NHX1</accession>
<name>A0A1D2NHX1_ORCCI</name>
<evidence type="ECO:0000256" key="7">
    <source>
        <dbReference type="SAM" id="Phobius"/>
    </source>
</evidence>
<dbReference type="EMBL" id="LJIJ01000040">
    <property type="protein sequence ID" value="ODN04576.1"/>
    <property type="molecule type" value="Genomic_DNA"/>
</dbReference>
<dbReference type="AlphaFoldDB" id="A0A1D2NHX1"/>
<evidence type="ECO:0000256" key="6">
    <source>
        <dbReference type="ARBA" id="ARBA00032160"/>
    </source>
</evidence>
<dbReference type="Pfam" id="PF08288">
    <property type="entry name" value="PIGA"/>
    <property type="match status" value="1"/>
</dbReference>